<feature type="compositionally biased region" description="Basic and acidic residues" evidence="1">
    <location>
        <begin position="25"/>
        <end position="41"/>
    </location>
</feature>
<reference evidence="2 3" key="1">
    <citation type="submission" date="2019-12" db="EMBL/GenBank/DDBJ databases">
        <title>Draft genome sequence of the ascomycete Xylaria multiplex DSM 110363.</title>
        <authorList>
            <person name="Buettner E."/>
            <person name="Kellner H."/>
        </authorList>
    </citation>
    <scope>NUCLEOTIDE SEQUENCE [LARGE SCALE GENOMIC DNA]</scope>
    <source>
        <strain evidence="2 3">DSM 110363</strain>
    </source>
</reference>
<evidence type="ECO:0000313" key="2">
    <source>
        <dbReference type="EMBL" id="KAF2972663.1"/>
    </source>
</evidence>
<evidence type="ECO:0000313" key="3">
    <source>
        <dbReference type="Proteomes" id="UP000481858"/>
    </source>
</evidence>
<gene>
    <name evidence="2" type="ORF">GQX73_g972</name>
</gene>
<dbReference type="InParanoid" id="A0A7C8IXL5"/>
<comment type="caution">
    <text evidence="2">The sequence shown here is derived from an EMBL/GenBank/DDBJ whole genome shotgun (WGS) entry which is preliminary data.</text>
</comment>
<organism evidence="2 3">
    <name type="scientific">Xylaria multiplex</name>
    <dbReference type="NCBI Taxonomy" id="323545"/>
    <lineage>
        <taxon>Eukaryota</taxon>
        <taxon>Fungi</taxon>
        <taxon>Dikarya</taxon>
        <taxon>Ascomycota</taxon>
        <taxon>Pezizomycotina</taxon>
        <taxon>Sordariomycetes</taxon>
        <taxon>Xylariomycetidae</taxon>
        <taxon>Xylariales</taxon>
        <taxon>Xylariaceae</taxon>
        <taxon>Xylaria</taxon>
    </lineage>
</organism>
<feature type="compositionally biased region" description="Basic and acidic residues" evidence="1">
    <location>
        <begin position="1"/>
        <end position="10"/>
    </location>
</feature>
<sequence length="120" mass="13026">MSTHLQHDASFRPARTVSVPYGRRHMAEGKPEGIPRVEKTPIPELPEGPVPAVSEDAAGSDSMVPTLAVSSEDVSEKAHDGVICLGANPSADFRRLASCRPEYANRWWMEGVRKGSKMGK</sequence>
<feature type="region of interest" description="Disordered" evidence="1">
    <location>
        <begin position="1"/>
        <end position="72"/>
    </location>
</feature>
<protein>
    <submittedName>
        <fullName evidence="2">Uncharacterized protein</fullName>
    </submittedName>
</protein>
<proteinExistence type="predicted"/>
<dbReference type="EMBL" id="WUBL01000005">
    <property type="protein sequence ID" value="KAF2972663.1"/>
    <property type="molecule type" value="Genomic_DNA"/>
</dbReference>
<keyword evidence="3" id="KW-1185">Reference proteome</keyword>
<dbReference type="Proteomes" id="UP000481858">
    <property type="component" value="Unassembled WGS sequence"/>
</dbReference>
<name>A0A7C8IXL5_9PEZI</name>
<accession>A0A7C8IXL5</accession>
<evidence type="ECO:0000256" key="1">
    <source>
        <dbReference type="SAM" id="MobiDB-lite"/>
    </source>
</evidence>
<dbReference type="AlphaFoldDB" id="A0A7C8IXL5"/>